<accession>A0AAD8E9I4</accession>
<evidence type="ECO:0000256" key="2">
    <source>
        <dbReference type="SAM" id="MobiDB-lite"/>
    </source>
</evidence>
<dbReference type="InterPro" id="IPR026947">
    <property type="entry name" value="UBN_middle_dom"/>
</dbReference>
<feature type="region of interest" description="Disordered" evidence="2">
    <location>
        <begin position="508"/>
        <end position="587"/>
    </location>
</feature>
<protein>
    <recommendedName>
        <fullName evidence="3">SprT-like domain-containing protein</fullName>
    </recommendedName>
</protein>
<reference evidence="4" key="1">
    <citation type="journal article" date="2023" name="IScience">
        <title>Live-bearing cockroach genome reveals convergent evolutionary mechanisms linked to viviparity in insects and beyond.</title>
        <authorList>
            <person name="Fouks B."/>
            <person name="Harrison M.C."/>
            <person name="Mikhailova A.A."/>
            <person name="Marchal E."/>
            <person name="English S."/>
            <person name="Carruthers M."/>
            <person name="Jennings E.C."/>
            <person name="Chiamaka E.L."/>
            <person name="Frigard R.A."/>
            <person name="Pippel M."/>
            <person name="Attardo G.M."/>
            <person name="Benoit J.B."/>
            <person name="Bornberg-Bauer E."/>
            <person name="Tobe S.S."/>
        </authorList>
    </citation>
    <scope>NUCLEOTIDE SEQUENCE</scope>
    <source>
        <strain evidence="4">Stay&amp;Tobe</strain>
    </source>
</reference>
<gene>
    <name evidence="4" type="ORF">L9F63_003792</name>
</gene>
<dbReference type="AlphaFoldDB" id="A0AAD8E9I4"/>
<dbReference type="Proteomes" id="UP001233999">
    <property type="component" value="Unassembled WGS sequence"/>
</dbReference>
<feature type="non-terminal residue" evidence="4">
    <location>
        <position position="740"/>
    </location>
</feature>
<sequence length="740" mass="84572">KIGICNSSNSHPEGLYYKNNFKKKKEELSKKLYKMFNNQVFDNKLPDNLLIEWNVRMKKTAGFCYNRRTLQSPGNKVRVSRIVLSTKVCDTAERLRDTLIHELCHAATWIVDDVKDGHGPYWKAWYVEAMKTYPELPPVKRCHDYKIQTKFTYRCTRCGYSIGRHSKSLDIATKRCGLCFGVFELLVNARRNSGTVIQQSVKKRSPVGFARYVKENYNSVKTSQANMKHADVMRLLGQQFSAYTRYNLKCVGILILLCEGSKKEKKSKAFLKTVRFTLGLRESNEEACPEFFTVLYSNLQRIDEKNKCVLLKRGDKARHTTNTVTKFQNDREHKFHIISSDSVYGGGGKKKHGRYEDYVDLGAGYDETDPFIDNTDAYDEVVPEEMTTAHGGFYINCGALEFKEVSDQSDLEEQKELKIKRSLKRVAVIESDSEHADEKKLTNNVDVKKMKLEEGEPKQELLKKKKLHFRDRDILKKKKKRAIDGLLKKKSATVKDLLREKRELLEKDTKTDVPTLSEQKKPSATTPKTANNTSITDVIESVVSAAHEDDTSKDSTSSISKSGSLVTTDSEESRDAEGEKEKTTVSEEIKLPENLEEELKELVASLKKRASESTIEGKCKFFSSDVNDLLLRVEYKCRSLSCSNRQAVYGHLAAFLPCTKDTLMKRAKKLIIKVEEDKLLEPIKKLKDAIDRMMPSVLESYSKECQKAAEEKQLALNDCGAEIKEKVPEDNDKDNEFRNI</sequence>
<feature type="compositionally biased region" description="Low complexity" evidence="2">
    <location>
        <begin position="554"/>
        <end position="564"/>
    </location>
</feature>
<feature type="compositionally biased region" description="Polar residues" evidence="2">
    <location>
        <begin position="512"/>
        <end position="536"/>
    </location>
</feature>
<dbReference type="EMBL" id="JASPKZ010007839">
    <property type="protein sequence ID" value="KAJ9581861.1"/>
    <property type="molecule type" value="Genomic_DNA"/>
</dbReference>
<evidence type="ECO:0000313" key="5">
    <source>
        <dbReference type="Proteomes" id="UP001233999"/>
    </source>
</evidence>
<dbReference type="PANTHER" id="PTHR23099">
    <property type="entry name" value="TRANSCRIPTIONAL REGULATOR"/>
    <property type="match status" value="1"/>
</dbReference>
<dbReference type="PANTHER" id="PTHR23099:SF0">
    <property type="entry name" value="GERM CELL NUCLEAR ACIDIC PROTEIN"/>
    <property type="match status" value="1"/>
</dbReference>
<comment type="caution">
    <text evidence="4">The sequence shown here is derived from an EMBL/GenBank/DDBJ whole genome shotgun (WGS) entry which is preliminary data.</text>
</comment>
<dbReference type="GO" id="GO:0005634">
    <property type="term" value="C:nucleus"/>
    <property type="evidence" value="ECO:0007669"/>
    <property type="project" value="TreeGrafter"/>
</dbReference>
<evidence type="ECO:0000259" key="3">
    <source>
        <dbReference type="SMART" id="SM00731"/>
    </source>
</evidence>
<dbReference type="Pfam" id="PF10263">
    <property type="entry name" value="SprT-like"/>
    <property type="match status" value="1"/>
</dbReference>
<organism evidence="4 5">
    <name type="scientific">Diploptera punctata</name>
    <name type="common">Pacific beetle cockroach</name>
    <dbReference type="NCBI Taxonomy" id="6984"/>
    <lineage>
        <taxon>Eukaryota</taxon>
        <taxon>Metazoa</taxon>
        <taxon>Ecdysozoa</taxon>
        <taxon>Arthropoda</taxon>
        <taxon>Hexapoda</taxon>
        <taxon>Insecta</taxon>
        <taxon>Pterygota</taxon>
        <taxon>Neoptera</taxon>
        <taxon>Polyneoptera</taxon>
        <taxon>Dictyoptera</taxon>
        <taxon>Blattodea</taxon>
        <taxon>Blaberoidea</taxon>
        <taxon>Blaberidae</taxon>
        <taxon>Diplopterinae</taxon>
        <taxon>Diploptera</taxon>
    </lineage>
</organism>
<dbReference type="InterPro" id="IPR014840">
    <property type="entry name" value="HRD"/>
</dbReference>
<dbReference type="GO" id="GO:0006974">
    <property type="term" value="P:DNA damage response"/>
    <property type="evidence" value="ECO:0007669"/>
    <property type="project" value="UniProtKB-ARBA"/>
</dbReference>
<dbReference type="Pfam" id="PF08729">
    <property type="entry name" value="HUN"/>
    <property type="match status" value="1"/>
</dbReference>
<feature type="non-terminal residue" evidence="4">
    <location>
        <position position="1"/>
    </location>
</feature>
<evidence type="ECO:0000256" key="1">
    <source>
        <dbReference type="ARBA" id="ARBA00022553"/>
    </source>
</evidence>
<proteinExistence type="predicted"/>
<name>A0AAD8E9I4_DIPPU</name>
<keyword evidence="1" id="KW-0597">Phosphoprotein</keyword>
<evidence type="ECO:0000313" key="4">
    <source>
        <dbReference type="EMBL" id="KAJ9581861.1"/>
    </source>
</evidence>
<feature type="domain" description="SprT-like" evidence="3">
    <location>
        <begin position="26"/>
        <end position="186"/>
    </location>
</feature>
<dbReference type="InterPro" id="IPR006640">
    <property type="entry name" value="SprT-like_domain"/>
</dbReference>
<feature type="compositionally biased region" description="Basic and acidic residues" evidence="2">
    <location>
        <begin position="571"/>
        <end position="587"/>
    </location>
</feature>
<reference evidence="4" key="2">
    <citation type="submission" date="2023-05" db="EMBL/GenBank/DDBJ databases">
        <authorList>
            <person name="Fouks B."/>
        </authorList>
    </citation>
    <scope>NUCLEOTIDE SEQUENCE</scope>
    <source>
        <strain evidence="4">Stay&amp;Tobe</strain>
        <tissue evidence="4">Testes</tissue>
    </source>
</reference>
<dbReference type="SMART" id="SM00731">
    <property type="entry name" value="SprT"/>
    <property type="match status" value="1"/>
</dbReference>
<keyword evidence="5" id="KW-1185">Reference proteome</keyword>
<dbReference type="Pfam" id="PF14075">
    <property type="entry name" value="UBN_AB"/>
    <property type="match status" value="1"/>
</dbReference>